<proteinExistence type="inferred from homology"/>
<dbReference type="Pfam" id="PF14602">
    <property type="entry name" value="Hexapep_2"/>
    <property type="match status" value="2"/>
</dbReference>
<dbReference type="InterPro" id="IPR001451">
    <property type="entry name" value="Hexapep"/>
</dbReference>
<dbReference type="SUPFAM" id="SSF51161">
    <property type="entry name" value="Trimeric LpxA-like enzymes"/>
    <property type="match status" value="1"/>
</dbReference>
<comment type="similarity">
    <text evidence="1">Belongs to the transferase hexapeptide repeat family.</text>
</comment>
<dbReference type="InterPro" id="IPR011004">
    <property type="entry name" value="Trimer_LpxA-like_sf"/>
</dbReference>
<dbReference type="AlphaFoldDB" id="A0A917MEA6"/>
<dbReference type="PANTHER" id="PTHR23416:SF23">
    <property type="entry name" value="ACETYLTRANSFERASE C18B11.09C-RELATED"/>
    <property type="match status" value="1"/>
</dbReference>
<dbReference type="InterPro" id="IPR051159">
    <property type="entry name" value="Hexapeptide_acetyltransf"/>
</dbReference>
<organism evidence="6 7">
    <name type="scientific">Parapedobacter pyrenivorans</name>
    <dbReference type="NCBI Taxonomy" id="1305674"/>
    <lineage>
        <taxon>Bacteria</taxon>
        <taxon>Pseudomonadati</taxon>
        <taxon>Bacteroidota</taxon>
        <taxon>Sphingobacteriia</taxon>
        <taxon>Sphingobacteriales</taxon>
        <taxon>Sphingobacteriaceae</taxon>
        <taxon>Parapedobacter</taxon>
    </lineage>
</organism>
<evidence type="ECO:0000256" key="5">
    <source>
        <dbReference type="SAM" id="MobiDB-lite"/>
    </source>
</evidence>
<dbReference type="PANTHER" id="PTHR23416">
    <property type="entry name" value="SIALIC ACID SYNTHASE-RELATED"/>
    <property type="match status" value="1"/>
</dbReference>
<reference evidence="6" key="1">
    <citation type="journal article" date="2014" name="Int. J. Syst. Evol. Microbiol.">
        <title>Complete genome sequence of Corynebacterium casei LMG S-19264T (=DSM 44701T), isolated from a smear-ripened cheese.</title>
        <authorList>
            <consortium name="US DOE Joint Genome Institute (JGI-PGF)"/>
            <person name="Walter F."/>
            <person name="Albersmeier A."/>
            <person name="Kalinowski J."/>
            <person name="Ruckert C."/>
        </authorList>
    </citation>
    <scope>NUCLEOTIDE SEQUENCE</scope>
    <source>
        <strain evidence="6">CGMCC 1.12195</strain>
    </source>
</reference>
<sequence>MLIGVDMKIAEYIKDKPRLKRLLLWMMIPTNQQRPRVWIQWFVNPFVHRKGKGALIRRRTRKDVFPYYAFSLGDYSLIEDFATINNGVGDVSIGKRSIVGIGNVIIGPIFIGDDVMLAQNVVLSGLNHGYENTELPPSKQDVSLGLIRIEDRVWIGANSVVTAGVTIGKHAVIGAGSIVTRDIPAFSVAVGNPARVIKAFNSELGKWERVSQSNSGMVQQEKATEKNEDR</sequence>
<evidence type="ECO:0000256" key="3">
    <source>
        <dbReference type="ARBA" id="ARBA00022737"/>
    </source>
</evidence>
<dbReference type="PROSITE" id="PS00101">
    <property type="entry name" value="HEXAPEP_TRANSFERASES"/>
    <property type="match status" value="1"/>
</dbReference>
<keyword evidence="2" id="KW-0808">Transferase</keyword>
<dbReference type="InterPro" id="IPR018357">
    <property type="entry name" value="Hexapep_transf_CS"/>
</dbReference>
<gene>
    <name evidence="6" type="ORF">GCM10007415_37340</name>
</gene>
<evidence type="ECO:0000256" key="2">
    <source>
        <dbReference type="ARBA" id="ARBA00022679"/>
    </source>
</evidence>
<keyword evidence="3" id="KW-0677">Repeat</keyword>
<dbReference type="Proteomes" id="UP000660862">
    <property type="component" value="Unassembled WGS sequence"/>
</dbReference>
<dbReference type="CDD" id="cd04647">
    <property type="entry name" value="LbH_MAT_like"/>
    <property type="match status" value="1"/>
</dbReference>
<dbReference type="GO" id="GO:0005829">
    <property type="term" value="C:cytosol"/>
    <property type="evidence" value="ECO:0007669"/>
    <property type="project" value="TreeGrafter"/>
</dbReference>
<evidence type="ECO:0000256" key="1">
    <source>
        <dbReference type="ARBA" id="ARBA00007274"/>
    </source>
</evidence>
<evidence type="ECO:0000256" key="4">
    <source>
        <dbReference type="ARBA" id="ARBA00023315"/>
    </source>
</evidence>
<dbReference type="EMBL" id="BMER01000004">
    <property type="protein sequence ID" value="GGG98309.1"/>
    <property type="molecule type" value="Genomic_DNA"/>
</dbReference>
<comment type="caution">
    <text evidence="6">The sequence shown here is derived from an EMBL/GenBank/DDBJ whole genome shotgun (WGS) entry which is preliminary data.</text>
</comment>
<evidence type="ECO:0000313" key="6">
    <source>
        <dbReference type="EMBL" id="GGG98309.1"/>
    </source>
</evidence>
<reference evidence="6" key="2">
    <citation type="submission" date="2020-09" db="EMBL/GenBank/DDBJ databases">
        <authorList>
            <person name="Sun Q."/>
            <person name="Zhou Y."/>
        </authorList>
    </citation>
    <scope>NUCLEOTIDE SEQUENCE</scope>
    <source>
        <strain evidence="6">CGMCC 1.12195</strain>
    </source>
</reference>
<name>A0A917MEA6_9SPHI</name>
<keyword evidence="4" id="KW-0012">Acyltransferase</keyword>
<protein>
    <submittedName>
        <fullName evidence="6">Acetyltransferase</fullName>
    </submittedName>
</protein>
<dbReference type="Gene3D" id="2.160.10.10">
    <property type="entry name" value="Hexapeptide repeat proteins"/>
    <property type="match status" value="1"/>
</dbReference>
<accession>A0A917MEA6</accession>
<feature type="region of interest" description="Disordered" evidence="5">
    <location>
        <begin position="211"/>
        <end position="230"/>
    </location>
</feature>
<evidence type="ECO:0000313" key="7">
    <source>
        <dbReference type="Proteomes" id="UP000660862"/>
    </source>
</evidence>
<dbReference type="GO" id="GO:0008374">
    <property type="term" value="F:O-acyltransferase activity"/>
    <property type="evidence" value="ECO:0007669"/>
    <property type="project" value="TreeGrafter"/>
</dbReference>
<keyword evidence="7" id="KW-1185">Reference proteome</keyword>